<dbReference type="Proteomes" id="UP000775547">
    <property type="component" value="Unassembled WGS sequence"/>
</dbReference>
<dbReference type="GO" id="GO:0006421">
    <property type="term" value="P:asparaginyl-tRNA aminoacylation"/>
    <property type="evidence" value="ECO:0007669"/>
    <property type="project" value="TreeGrafter"/>
</dbReference>
<dbReference type="Gene3D" id="3.30.930.10">
    <property type="entry name" value="Bira Bifunctional Protein, Domain 2"/>
    <property type="match status" value="1"/>
</dbReference>
<dbReference type="PANTHER" id="PTHR22594:SF34">
    <property type="entry name" value="ASPARAGINE--TRNA LIGASE, MITOCHONDRIAL-RELATED"/>
    <property type="match status" value="1"/>
</dbReference>
<evidence type="ECO:0000313" key="4">
    <source>
        <dbReference type="Proteomes" id="UP000775547"/>
    </source>
</evidence>
<sequence length="80" mass="9017">MEAVRSLEGHMHENPVAFEYAPAWGLALQSEHEKWLAEKLFGGPVFITDYAAALKPFYMRHNNDGKTVACFDLIVRHVGS</sequence>
<dbReference type="AlphaFoldDB" id="A0A9P7G5L5"/>
<keyword evidence="4" id="KW-1185">Reference proteome</keyword>
<dbReference type="EMBL" id="JABCKV010000443">
    <property type="protein sequence ID" value="KAG5640932.1"/>
    <property type="molecule type" value="Genomic_DNA"/>
</dbReference>
<dbReference type="OrthoDB" id="1931232at2759"/>
<proteinExistence type="predicted"/>
<dbReference type="InterPro" id="IPR045864">
    <property type="entry name" value="aa-tRNA-synth_II/BPL/LPL"/>
</dbReference>
<dbReference type="GO" id="GO:0004816">
    <property type="term" value="F:asparagine-tRNA ligase activity"/>
    <property type="evidence" value="ECO:0007669"/>
    <property type="project" value="TreeGrafter"/>
</dbReference>
<keyword evidence="1" id="KW-0648">Protein biosynthesis</keyword>
<gene>
    <name evidence="3" type="ORF">DXG03_006610</name>
</gene>
<protein>
    <submittedName>
        <fullName evidence="3">Uncharacterized protein</fullName>
    </submittedName>
</protein>
<evidence type="ECO:0000313" key="3">
    <source>
        <dbReference type="EMBL" id="KAG5640932.1"/>
    </source>
</evidence>
<dbReference type="PANTHER" id="PTHR22594">
    <property type="entry name" value="ASPARTYL/LYSYL-TRNA SYNTHETASE"/>
    <property type="match status" value="1"/>
</dbReference>
<dbReference type="SUPFAM" id="SSF55681">
    <property type="entry name" value="Class II aaRS and biotin synthetases"/>
    <property type="match status" value="1"/>
</dbReference>
<dbReference type="GO" id="GO:0005739">
    <property type="term" value="C:mitochondrion"/>
    <property type="evidence" value="ECO:0007669"/>
    <property type="project" value="TreeGrafter"/>
</dbReference>
<keyword evidence="2" id="KW-0436">Ligase</keyword>
<keyword evidence="2" id="KW-0030">Aminoacyl-tRNA synthetase</keyword>
<organism evidence="3 4">
    <name type="scientific">Asterophora parasitica</name>
    <dbReference type="NCBI Taxonomy" id="117018"/>
    <lineage>
        <taxon>Eukaryota</taxon>
        <taxon>Fungi</taxon>
        <taxon>Dikarya</taxon>
        <taxon>Basidiomycota</taxon>
        <taxon>Agaricomycotina</taxon>
        <taxon>Agaricomycetes</taxon>
        <taxon>Agaricomycetidae</taxon>
        <taxon>Agaricales</taxon>
        <taxon>Tricholomatineae</taxon>
        <taxon>Lyophyllaceae</taxon>
        <taxon>Asterophora</taxon>
    </lineage>
</organism>
<evidence type="ECO:0000256" key="1">
    <source>
        <dbReference type="ARBA" id="ARBA00022917"/>
    </source>
</evidence>
<comment type="caution">
    <text evidence="3">The sequence shown here is derived from an EMBL/GenBank/DDBJ whole genome shotgun (WGS) entry which is preliminary data.</text>
</comment>
<accession>A0A9P7G5L5</accession>
<name>A0A9P7G5L5_9AGAR</name>
<reference evidence="3" key="1">
    <citation type="submission" date="2020-07" db="EMBL/GenBank/DDBJ databases">
        <authorList>
            <person name="Nieuwenhuis M."/>
            <person name="Van De Peppel L.J.J."/>
        </authorList>
    </citation>
    <scope>NUCLEOTIDE SEQUENCE</scope>
    <source>
        <strain evidence="3">AP01</strain>
        <tissue evidence="3">Mycelium</tissue>
    </source>
</reference>
<evidence type="ECO:0000256" key="2">
    <source>
        <dbReference type="ARBA" id="ARBA00023146"/>
    </source>
</evidence>
<dbReference type="GO" id="GO:0005524">
    <property type="term" value="F:ATP binding"/>
    <property type="evidence" value="ECO:0007669"/>
    <property type="project" value="UniProtKB-KW"/>
</dbReference>
<reference evidence="3" key="2">
    <citation type="submission" date="2021-10" db="EMBL/GenBank/DDBJ databases">
        <title>Phylogenomics reveals ancestral predisposition of the termite-cultivated fungus Termitomyces towards a domesticated lifestyle.</title>
        <authorList>
            <person name="Auxier B."/>
            <person name="Grum-Grzhimaylo A."/>
            <person name="Cardenas M.E."/>
            <person name="Lodge J.D."/>
            <person name="Laessoe T."/>
            <person name="Pedersen O."/>
            <person name="Smith M.E."/>
            <person name="Kuyper T.W."/>
            <person name="Franco-Molano E.A."/>
            <person name="Baroni T.J."/>
            <person name="Aanen D.K."/>
        </authorList>
    </citation>
    <scope>NUCLEOTIDE SEQUENCE</scope>
    <source>
        <strain evidence="3">AP01</strain>
        <tissue evidence="3">Mycelium</tissue>
    </source>
</reference>